<gene>
    <name evidence="1" type="ORF">Slin15195_G124940</name>
</gene>
<sequence length="190" mass="21364">MDAIADAILALHHDISAQAQSIPPRKVIELVWHRSEPRSMLRKLFLDILSWTGDEDIFDYTPPVDGVDVGDGDIVDENIWDLQEAPQSIVCDVWRRLLAPNKAVRAGKASLTTLATAKACDYHEHGPNRGCRSLKRKRENEESEIAEELPRRDRCKIRKLEAELEQAKGEIERLLSAVPGAPSAWGRPRS</sequence>
<keyword evidence="2" id="KW-1185">Reference proteome</keyword>
<dbReference type="Proteomes" id="UP001056384">
    <property type="component" value="Chromosome 12"/>
</dbReference>
<proteinExistence type="predicted"/>
<reference evidence="1" key="1">
    <citation type="submission" date="2022-06" db="EMBL/GenBank/DDBJ databases">
        <title>Complete genome sequences of two strains of the flax pathogen Septoria linicola.</title>
        <authorList>
            <person name="Lapalu N."/>
            <person name="Simon A."/>
            <person name="Demenou B."/>
            <person name="Paumier D."/>
            <person name="Guillot M.-P."/>
            <person name="Gout L."/>
            <person name="Valade R."/>
        </authorList>
    </citation>
    <scope>NUCLEOTIDE SEQUENCE</scope>
    <source>
        <strain evidence="1">SE15195</strain>
    </source>
</reference>
<dbReference type="AlphaFoldDB" id="A0A9Q9EQI9"/>
<organism evidence="1 2">
    <name type="scientific">Septoria linicola</name>
    <dbReference type="NCBI Taxonomy" id="215465"/>
    <lineage>
        <taxon>Eukaryota</taxon>
        <taxon>Fungi</taxon>
        <taxon>Dikarya</taxon>
        <taxon>Ascomycota</taxon>
        <taxon>Pezizomycotina</taxon>
        <taxon>Dothideomycetes</taxon>
        <taxon>Dothideomycetidae</taxon>
        <taxon>Mycosphaerellales</taxon>
        <taxon>Mycosphaerellaceae</taxon>
        <taxon>Septoria</taxon>
    </lineage>
</organism>
<accession>A0A9Q9EQI9</accession>
<evidence type="ECO:0000313" key="2">
    <source>
        <dbReference type="Proteomes" id="UP001056384"/>
    </source>
</evidence>
<protein>
    <submittedName>
        <fullName evidence="1">Uncharacterized protein</fullName>
    </submittedName>
</protein>
<evidence type="ECO:0000313" key="1">
    <source>
        <dbReference type="EMBL" id="USW59175.1"/>
    </source>
</evidence>
<name>A0A9Q9EQI9_9PEZI</name>
<dbReference type="EMBL" id="CP099429">
    <property type="protein sequence ID" value="USW59175.1"/>
    <property type="molecule type" value="Genomic_DNA"/>
</dbReference>